<keyword evidence="2" id="KW-1185">Reference proteome</keyword>
<dbReference type="EMBL" id="JH432058">
    <property type="status" value="NOT_ANNOTATED_CDS"/>
    <property type="molecule type" value="Genomic_DNA"/>
</dbReference>
<accession>T1JC45</accession>
<reference evidence="2" key="1">
    <citation type="submission" date="2011-05" db="EMBL/GenBank/DDBJ databases">
        <authorList>
            <person name="Richards S.R."/>
            <person name="Qu J."/>
            <person name="Jiang H."/>
            <person name="Jhangiani S.N."/>
            <person name="Agravi P."/>
            <person name="Goodspeed R."/>
            <person name="Gross S."/>
            <person name="Mandapat C."/>
            <person name="Jackson L."/>
            <person name="Mathew T."/>
            <person name="Pu L."/>
            <person name="Thornton R."/>
            <person name="Saada N."/>
            <person name="Wilczek-Boney K.B."/>
            <person name="Lee S."/>
            <person name="Kovar C."/>
            <person name="Wu Y."/>
            <person name="Scherer S.E."/>
            <person name="Worley K.C."/>
            <person name="Muzny D.M."/>
            <person name="Gibbs R."/>
        </authorList>
    </citation>
    <scope>NUCLEOTIDE SEQUENCE</scope>
    <source>
        <strain evidence="2">Brora</strain>
    </source>
</reference>
<dbReference type="Proteomes" id="UP000014500">
    <property type="component" value="Unassembled WGS sequence"/>
</dbReference>
<protein>
    <submittedName>
        <fullName evidence="1">Uncharacterized protein</fullName>
    </submittedName>
</protein>
<dbReference type="AlphaFoldDB" id="T1JC45"/>
<evidence type="ECO:0000313" key="2">
    <source>
        <dbReference type="Proteomes" id="UP000014500"/>
    </source>
</evidence>
<dbReference type="HOGENOM" id="CLU_2388994_0_0_1"/>
<proteinExistence type="predicted"/>
<evidence type="ECO:0000313" key="1">
    <source>
        <dbReference type="EnsemblMetazoa" id="SMAR011353-PA"/>
    </source>
</evidence>
<name>T1JC45_STRMM</name>
<sequence>MKKKWNRKSICFVDGKNDKSTRLDKFARSGCNKISEIRATTKMRQRKISIFPGSAFTKLVEQKKVIAAQTQTIVQLKMVVIEAGIAGLHLTSIA</sequence>
<organism evidence="1 2">
    <name type="scientific">Strigamia maritima</name>
    <name type="common">European centipede</name>
    <name type="synonym">Geophilus maritimus</name>
    <dbReference type="NCBI Taxonomy" id="126957"/>
    <lineage>
        <taxon>Eukaryota</taxon>
        <taxon>Metazoa</taxon>
        <taxon>Ecdysozoa</taxon>
        <taxon>Arthropoda</taxon>
        <taxon>Myriapoda</taxon>
        <taxon>Chilopoda</taxon>
        <taxon>Pleurostigmophora</taxon>
        <taxon>Geophilomorpha</taxon>
        <taxon>Linotaeniidae</taxon>
        <taxon>Strigamia</taxon>
    </lineage>
</organism>
<dbReference type="EnsemblMetazoa" id="SMAR011353-RA">
    <property type="protein sequence ID" value="SMAR011353-PA"/>
    <property type="gene ID" value="SMAR011353"/>
</dbReference>
<reference evidence="1" key="2">
    <citation type="submission" date="2015-02" db="UniProtKB">
        <authorList>
            <consortium name="EnsemblMetazoa"/>
        </authorList>
    </citation>
    <scope>IDENTIFICATION</scope>
</reference>